<feature type="region of interest" description="Disordered" evidence="3">
    <location>
        <begin position="1"/>
        <end position="21"/>
    </location>
</feature>
<organism evidence="5">
    <name type="scientific">marine sediment metagenome</name>
    <dbReference type="NCBI Taxonomy" id="412755"/>
    <lineage>
        <taxon>unclassified sequences</taxon>
        <taxon>metagenomes</taxon>
        <taxon>ecological metagenomes</taxon>
    </lineage>
</organism>
<name>X1F4V3_9ZZZZ</name>
<reference evidence="5" key="1">
    <citation type="journal article" date="2014" name="Front. Microbiol.">
        <title>High frequency of phylogenetically diverse reductive dehalogenase-homologous genes in deep subseafloor sedimentary metagenomes.</title>
        <authorList>
            <person name="Kawai M."/>
            <person name="Futagami T."/>
            <person name="Toyoda A."/>
            <person name="Takaki Y."/>
            <person name="Nishi S."/>
            <person name="Hori S."/>
            <person name="Arai W."/>
            <person name="Tsubouchi T."/>
            <person name="Morono Y."/>
            <person name="Uchiyama I."/>
            <person name="Ito T."/>
            <person name="Fujiyama A."/>
            <person name="Inagaki F."/>
            <person name="Takami H."/>
        </authorList>
    </citation>
    <scope>NUCLEOTIDE SEQUENCE</scope>
    <source>
        <strain evidence="5">Expedition CK06-06</strain>
    </source>
</reference>
<evidence type="ECO:0000259" key="4">
    <source>
        <dbReference type="Pfam" id="PF16347"/>
    </source>
</evidence>
<dbReference type="PANTHER" id="PTHR45953">
    <property type="entry name" value="IDURONATE 2-SULFATASE"/>
    <property type="match status" value="1"/>
</dbReference>
<dbReference type="GO" id="GO:0008484">
    <property type="term" value="F:sulfuric ester hydrolase activity"/>
    <property type="evidence" value="ECO:0007669"/>
    <property type="project" value="TreeGrafter"/>
</dbReference>
<evidence type="ECO:0000256" key="1">
    <source>
        <dbReference type="ARBA" id="ARBA00022723"/>
    </source>
</evidence>
<gene>
    <name evidence="5" type="ORF">S03H2_13912</name>
</gene>
<dbReference type="PANTHER" id="PTHR45953:SF1">
    <property type="entry name" value="IDURONATE 2-SULFATASE"/>
    <property type="match status" value="1"/>
</dbReference>
<dbReference type="EMBL" id="BARU01007056">
    <property type="protein sequence ID" value="GAH40666.1"/>
    <property type="molecule type" value="Genomic_DNA"/>
</dbReference>
<dbReference type="InterPro" id="IPR017850">
    <property type="entry name" value="Alkaline_phosphatase_core_sf"/>
</dbReference>
<dbReference type="GO" id="GO:0046872">
    <property type="term" value="F:metal ion binding"/>
    <property type="evidence" value="ECO:0007669"/>
    <property type="project" value="UniProtKB-KW"/>
</dbReference>
<accession>X1F4V3</accession>
<dbReference type="GO" id="GO:0005737">
    <property type="term" value="C:cytoplasm"/>
    <property type="evidence" value="ECO:0007669"/>
    <property type="project" value="TreeGrafter"/>
</dbReference>
<proteinExistence type="predicted"/>
<dbReference type="InterPro" id="IPR032506">
    <property type="entry name" value="SGSH_C"/>
</dbReference>
<dbReference type="Gene3D" id="3.40.720.10">
    <property type="entry name" value="Alkaline Phosphatase, subunit A"/>
    <property type="match status" value="1"/>
</dbReference>
<keyword evidence="2" id="KW-0378">Hydrolase</keyword>
<dbReference type="SUPFAM" id="SSF53649">
    <property type="entry name" value="Alkaline phosphatase-like"/>
    <property type="match status" value="1"/>
</dbReference>
<feature type="non-terminal residue" evidence="5">
    <location>
        <position position="1"/>
    </location>
</feature>
<sequence>GGPHEPWDAPGEYATMYDPAETPPPIVPVEARSWVPDGVAEWERSARRTDMSEDDVRRLRANYYGKISLIDHWVGEIFAACESKRIMDDLLVVFWSDHGEMAGDHQLLHKSRFFESALRVPLMLRWPGNIRAGRTSSALVETVDIMPTVLEAVAGRLPPSCQGESLWPVLRRPSTKLREAVLSEVGHQGRRNMMIRTERCKYAVHEDGQPYMLYNLVRDPGEQTNLLGHPKAQEIERQMRERLFRLAGKTGLKATGG</sequence>
<dbReference type="AlphaFoldDB" id="X1F4V3"/>
<evidence type="ECO:0000256" key="2">
    <source>
        <dbReference type="ARBA" id="ARBA00022801"/>
    </source>
</evidence>
<evidence type="ECO:0000313" key="5">
    <source>
        <dbReference type="EMBL" id="GAH40666.1"/>
    </source>
</evidence>
<keyword evidence="1" id="KW-0479">Metal-binding</keyword>
<protein>
    <recommendedName>
        <fullName evidence="4">N-sulphoglucosamine sulphohydrolase C-terminal domain-containing protein</fullName>
    </recommendedName>
</protein>
<comment type="caution">
    <text evidence="5">The sequence shown here is derived from an EMBL/GenBank/DDBJ whole genome shotgun (WGS) entry which is preliminary data.</text>
</comment>
<evidence type="ECO:0000256" key="3">
    <source>
        <dbReference type="SAM" id="MobiDB-lite"/>
    </source>
</evidence>
<dbReference type="Pfam" id="PF16347">
    <property type="entry name" value="SGSH_C"/>
    <property type="match status" value="1"/>
</dbReference>
<feature type="domain" description="N-sulphoglucosamine sulphohydrolase C-terminal" evidence="4">
    <location>
        <begin position="103"/>
        <end position="246"/>
    </location>
</feature>